<dbReference type="AlphaFoldDB" id="A0A380K0A4"/>
<accession>A0A380K0A4</accession>
<organism evidence="1 2">
    <name type="scientific">Streptococcus hyointestinalis</name>
    <dbReference type="NCBI Taxonomy" id="1337"/>
    <lineage>
        <taxon>Bacteria</taxon>
        <taxon>Bacillati</taxon>
        <taxon>Bacillota</taxon>
        <taxon>Bacilli</taxon>
        <taxon>Lactobacillales</taxon>
        <taxon>Streptococcaceae</taxon>
        <taxon>Streptococcus</taxon>
    </lineage>
</organism>
<proteinExistence type="predicted"/>
<evidence type="ECO:0000313" key="1">
    <source>
        <dbReference type="EMBL" id="SUN57970.1"/>
    </source>
</evidence>
<evidence type="ECO:0000313" key="2">
    <source>
        <dbReference type="Proteomes" id="UP000254924"/>
    </source>
</evidence>
<gene>
    <name evidence="1" type="ORF">NCTC12224_00040</name>
</gene>
<dbReference type="Proteomes" id="UP000254924">
    <property type="component" value="Unassembled WGS sequence"/>
</dbReference>
<reference evidence="1 2" key="1">
    <citation type="submission" date="2018-06" db="EMBL/GenBank/DDBJ databases">
        <authorList>
            <consortium name="Pathogen Informatics"/>
            <person name="Doyle S."/>
        </authorList>
    </citation>
    <scope>NUCLEOTIDE SEQUENCE [LARGE SCALE GENOMIC DNA]</scope>
    <source>
        <strain evidence="1 2">NCTC12224</strain>
    </source>
</reference>
<protein>
    <submittedName>
        <fullName evidence="1">Uncharacterized protein</fullName>
    </submittedName>
</protein>
<sequence>MMIEGSKIHGKKSFNAKIVEELKNLAIQAANGKIEALMIIPIGENDTIPKVFSPEGGEGSAKLRALLNVLAAQTLGKMLEDELNKEDNYILQNEELLRELASTTMATGLVVTQKAFALNSEGKDDE</sequence>
<dbReference type="EMBL" id="UHFN01000002">
    <property type="protein sequence ID" value="SUN57970.1"/>
    <property type="molecule type" value="Genomic_DNA"/>
</dbReference>
<name>A0A380K0A4_9STRE</name>
<keyword evidence="2" id="KW-1185">Reference proteome</keyword>